<evidence type="ECO:0000259" key="1">
    <source>
        <dbReference type="Pfam" id="PF00561"/>
    </source>
</evidence>
<evidence type="ECO:0000313" key="2">
    <source>
        <dbReference type="EMBL" id="KAK4498133.1"/>
    </source>
</evidence>
<dbReference type="PANTHER" id="PTHR45763:SF46">
    <property type="entry name" value="AB HYDROLASE-1 DOMAIN-CONTAINING PROTEIN"/>
    <property type="match status" value="1"/>
</dbReference>
<name>A0ABR0EAI5_ZASCE</name>
<dbReference type="InterPro" id="IPR000073">
    <property type="entry name" value="AB_hydrolase_1"/>
</dbReference>
<dbReference type="PANTHER" id="PTHR45763">
    <property type="entry name" value="HYDROLASE, ALPHA/BETA FOLD FAMILY PROTEIN, EXPRESSED-RELATED"/>
    <property type="match status" value="1"/>
</dbReference>
<dbReference type="SUPFAM" id="SSF53474">
    <property type="entry name" value="alpha/beta-Hydrolases"/>
    <property type="match status" value="1"/>
</dbReference>
<evidence type="ECO:0000313" key="3">
    <source>
        <dbReference type="Proteomes" id="UP001305779"/>
    </source>
</evidence>
<keyword evidence="3" id="KW-1185">Reference proteome</keyword>
<proteinExistence type="predicted"/>
<dbReference type="InterPro" id="IPR029058">
    <property type="entry name" value="AB_hydrolase_fold"/>
</dbReference>
<dbReference type="EMBL" id="JAXOVC010000008">
    <property type="protein sequence ID" value="KAK4498133.1"/>
    <property type="molecule type" value="Genomic_DNA"/>
</dbReference>
<dbReference type="Proteomes" id="UP001305779">
    <property type="component" value="Unassembled WGS sequence"/>
</dbReference>
<dbReference type="Gene3D" id="3.40.50.1820">
    <property type="entry name" value="alpha/beta hydrolase"/>
    <property type="match status" value="1"/>
</dbReference>
<feature type="domain" description="AB hydrolase-1" evidence="1">
    <location>
        <begin position="33"/>
        <end position="137"/>
    </location>
</feature>
<reference evidence="2 3" key="1">
    <citation type="journal article" date="2023" name="G3 (Bethesda)">
        <title>A chromosome-level genome assembly of Zasmidium syzygii isolated from banana leaves.</title>
        <authorList>
            <person name="van Westerhoven A.C."/>
            <person name="Mehrabi R."/>
            <person name="Talebi R."/>
            <person name="Steentjes M.B.F."/>
            <person name="Corcolon B."/>
            <person name="Chong P.A."/>
            <person name="Kema G.H.J."/>
            <person name="Seidl M.F."/>
        </authorList>
    </citation>
    <scope>NUCLEOTIDE SEQUENCE [LARGE SCALE GENOMIC DNA]</scope>
    <source>
        <strain evidence="2 3">P124</strain>
    </source>
</reference>
<sequence>MSQKEALSTVTLKDGRRLGYSTLSGPDVEQNAPTILYFHGWPGAHPEGGMLKKSVIKRQVRLLTLSRPGFGESSFKADRTHLGWVEDVLEFVDQIGVQQFYILGFSGGSPYTLACLASIPKDRLLRAAIVSGAYPGCLNSKDTIFINKAVNIAVRTPILSSVLPHIVEFAVAREARDPKKAKQFEDRFVKDVGSRHPKEAQSLEDPDVRRGAVESCRESFKQGAYGWSCEAKLLNQDWGIPIEKIDGTRLDVWHGGQDKNVPHRMAQDMSETLPGCRLHLLDEEAHISLLVNYADQILDALLIHEQK</sequence>
<organism evidence="2 3">
    <name type="scientific">Zasmidium cellare</name>
    <name type="common">Wine cellar mold</name>
    <name type="synonym">Racodium cellare</name>
    <dbReference type="NCBI Taxonomy" id="395010"/>
    <lineage>
        <taxon>Eukaryota</taxon>
        <taxon>Fungi</taxon>
        <taxon>Dikarya</taxon>
        <taxon>Ascomycota</taxon>
        <taxon>Pezizomycotina</taxon>
        <taxon>Dothideomycetes</taxon>
        <taxon>Dothideomycetidae</taxon>
        <taxon>Mycosphaerellales</taxon>
        <taxon>Mycosphaerellaceae</taxon>
        <taxon>Zasmidium</taxon>
    </lineage>
</organism>
<accession>A0ABR0EAI5</accession>
<gene>
    <name evidence="2" type="ORF">PRZ48_010789</name>
</gene>
<protein>
    <recommendedName>
        <fullName evidence="1">AB hydrolase-1 domain-containing protein</fullName>
    </recommendedName>
</protein>
<comment type="caution">
    <text evidence="2">The sequence shown here is derived from an EMBL/GenBank/DDBJ whole genome shotgun (WGS) entry which is preliminary data.</text>
</comment>
<dbReference type="Pfam" id="PF00561">
    <property type="entry name" value="Abhydrolase_1"/>
    <property type="match status" value="1"/>
</dbReference>